<evidence type="ECO:0000313" key="5">
    <source>
        <dbReference type="Proteomes" id="UP000285575"/>
    </source>
</evidence>
<dbReference type="InterPro" id="IPR001638">
    <property type="entry name" value="Solute-binding_3/MltF_N"/>
</dbReference>
<dbReference type="Gene3D" id="3.40.190.10">
    <property type="entry name" value="Periplasmic binding protein-like II"/>
    <property type="match status" value="2"/>
</dbReference>
<evidence type="ECO:0000256" key="2">
    <source>
        <dbReference type="SAM" id="SignalP"/>
    </source>
</evidence>
<dbReference type="PANTHER" id="PTHR35936:SF38">
    <property type="entry name" value="GLUTAMINE-BINDING PERIPLASMIC PROTEIN"/>
    <property type="match status" value="1"/>
</dbReference>
<dbReference type="Pfam" id="PF00497">
    <property type="entry name" value="SBP_bac_3"/>
    <property type="match status" value="1"/>
</dbReference>
<reference evidence="4 5" key="1">
    <citation type="submission" date="2019-01" db="EMBL/GenBank/DDBJ databases">
        <authorList>
            <person name="Chen W.-M."/>
        </authorList>
    </citation>
    <scope>NUCLEOTIDE SEQUENCE [LARGE SCALE GENOMIC DNA]</scope>
    <source>
        <strain evidence="4 5">KYPY4</strain>
    </source>
</reference>
<evidence type="ECO:0000256" key="1">
    <source>
        <dbReference type="ARBA" id="ARBA00022729"/>
    </source>
</evidence>
<dbReference type="EMBL" id="SACR01000003">
    <property type="protein sequence ID" value="RVU46346.1"/>
    <property type="molecule type" value="Genomic_DNA"/>
</dbReference>
<evidence type="ECO:0000259" key="3">
    <source>
        <dbReference type="SMART" id="SM00062"/>
    </source>
</evidence>
<evidence type="ECO:0000313" key="4">
    <source>
        <dbReference type="EMBL" id="RVU46346.1"/>
    </source>
</evidence>
<protein>
    <submittedName>
        <fullName evidence="4">Transporter substrate-binding domain-containing protein</fullName>
    </submittedName>
</protein>
<name>A0A437RHV4_9BURK</name>
<keyword evidence="5" id="KW-1185">Reference proteome</keyword>
<feature type="signal peptide" evidence="2">
    <location>
        <begin position="1"/>
        <end position="47"/>
    </location>
</feature>
<dbReference type="SMART" id="SM00062">
    <property type="entry name" value="PBPb"/>
    <property type="match status" value="1"/>
</dbReference>
<accession>A0A437RHV4</accession>
<comment type="caution">
    <text evidence="4">The sequence shown here is derived from an EMBL/GenBank/DDBJ whole genome shotgun (WGS) entry which is preliminary data.</text>
</comment>
<feature type="domain" description="Solute-binding protein family 3/N-terminal" evidence="3">
    <location>
        <begin position="92"/>
        <end position="306"/>
    </location>
</feature>
<feature type="chain" id="PRO_5019486454" evidence="2">
    <location>
        <begin position="48"/>
        <end position="321"/>
    </location>
</feature>
<dbReference type="OrthoDB" id="8994218at2"/>
<dbReference type="SUPFAM" id="SSF53850">
    <property type="entry name" value="Periplasmic binding protein-like II"/>
    <property type="match status" value="1"/>
</dbReference>
<dbReference type="PANTHER" id="PTHR35936">
    <property type="entry name" value="MEMBRANE-BOUND LYTIC MUREIN TRANSGLYCOSYLASE F"/>
    <property type="match status" value="1"/>
</dbReference>
<keyword evidence="1 2" id="KW-0732">Signal</keyword>
<organism evidence="4 5">
    <name type="scientific">Rubrivivax rivuli</name>
    <dbReference type="NCBI Taxonomy" id="1862385"/>
    <lineage>
        <taxon>Bacteria</taxon>
        <taxon>Pseudomonadati</taxon>
        <taxon>Pseudomonadota</taxon>
        <taxon>Betaproteobacteria</taxon>
        <taxon>Burkholderiales</taxon>
        <taxon>Sphaerotilaceae</taxon>
        <taxon>Rubrivivax</taxon>
    </lineage>
</organism>
<gene>
    <name evidence="4" type="ORF">EOE66_10920</name>
</gene>
<dbReference type="AlphaFoldDB" id="A0A437RHV4"/>
<dbReference type="Proteomes" id="UP000285575">
    <property type="component" value="Unassembled WGS sequence"/>
</dbReference>
<proteinExistence type="predicted"/>
<sequence>MLPGTPEGTRKSMKKPTLQTLRAWIALCAPALALALAGLAASTAASAQTPPAGGDLPVGAVTSTAAAGKADVAPVMRPPAVDTLATIRRRGVLRVGVITVEPMVMRSASGELSGYSIDLMRRMAQEMGVAVEFIETKSLFMMQELLDGRFDLLATGLWMTTERAMIINFSEPTASEGVHLVANKARAGKRLQLADYNQPEVKIAVYSNTAQEKLARRVFPKAQVVRVDGNELLPVIQGAVHAALVPTLAPASLLTRAPEKLFLPRGEQAVSHTPVALGLRKGDPDFLNFLNTWLSLRRGEGWLEERAAFWAAQAPQTPQAR</sequence>